<evidence type="ECO:0000256" key="2">
    <source>
        <dbReference type="ARBA" id="ARBA00001946"/>
    </source>
</evidence>
<dbReference type="Pfam" id="PF03372">
    <property type="entry name" value="Exo_endo_phos"/>
    <property type="match status" value="1"/>
</dbReference>
<dbReference type="GO" id="GO:0003697">
    <property type="term" value="F:single-stranded DNA binding"/>
    <property type="evidence" value="ECO:0007669"/>
    <property type="project" value="TreeGrafter"/>
</dbReference>
<evidence type="ECO:0000256" key="4">
    <source>
        <dbReference type="ARBA" id="ARBA00022723"/>
    </source>
</evidence>
<dbReference type="InterPro" id="IPR005135">
    <property type="entry name" value="Endo/exonuclease/phosphatase"/>
</dbReference>
<dbReference type="Gene3D" id="3.60.10.10">
    <property type="entry name" value="Endonuclease/exonuclease/phosphatase"/>
    <property type="match status" value="1"/>
</dbReference>
<comment type="cofactor">
    <cofactor evidence="1">
        <name>Mn(2+)</name>
        <dbReference type="ChEBI" id="CHEBI:29035"/>
    </cofactor>
</comment>
<dbReference type="GO" id="GO:0070260">
    <property type="term" value="F:5'-tyrosyl-DNA phosphodiesterase activity"/>
    <property type="evidence" value="ECO:0007669"/>
    <property type="project" value="TreeGrafter"/>
</dbReference>
<dbReference type="RefSeq" id="WP_077535233.1">
    <property type="nucleotide sequence ID" value="NZ_CP019628.1"/>
</dbReference>
<evidence type="ECO:0000256" key="1">
    <source>
        <dbReference type="ARBA" id="ARBA00001936"/>
    </source>
</evidence>
<dbReference type="SUPFAM" id="SSF56219">
    <property type="entry name" value="DNase I-like"/>
    <property type="match status" value="1"/>
</dbReference>
<keyword evidence="3" id="KW-0540">Nuclease</keyword>
<protein>
    <recommendedName>
        <fullName evidence="9">Endonuclease/exonuclease/phosphatase domain-containing protein</fullName>
    </recommendedName>
</protein>
<evidence type="ECO:0000259" key="9">
    <source>
        <dbReference type="Pfam" id="PF03372"/>
    </source>
</evidence>
<evidence type="ECO:0000256" key="6">
    <source>
        <dbReference type="ARBA" id="ARBA00022801"/>
    </source>
</evidence>
<dbReference type="STRING" id="247523.B0W48_01050"/>
<dbReference type="GO" id="GO:0046872">
    <property type="term" value="F:metal ion binding"/>
    <property type="evidence" value="ECO:0007669"/>
    <property type="project" value="UniProtKB-KW"/>
</dbReference>
<dbReference type="KEGG" id="paln:B0W48_01050"/>
<evidence type="ECO:0000256" key="8">
    <source>
        <dbReference type="ARBA" id="ARBA00023204"/>
    </source>
</evidence>
<accession>A0A1Q2GTQ5</accession>
<dbReference type="Proteomes" id="UP000188243">
    <property type="component" value="Chromosome"/>
</dbReference>
<evidence type="ECO:0000313" key="10">
    <source>
        <dbReference type="EMBL" id="AQP98499.1"/>
    </source>
</evidence>
<evidence type="ECO:0000256" key="5">
    <source>
        <dbReference type="ARBA" id="ARBA00022763"/>
    </source>
</evidence>
<keyword evidence="4" id="KW-0479">Metal-binding</keyword>
<organism evidence="10 11">
    <name type="scientific">Pseudoalteromonas aliena</name>
    <dbReference type="NCBI Taxonomy" id="247523"/>
    <lineage>
        <taxon>Bacteria</taxon>
        <taxon>Pseudomonadati</taxon>
        <taxon>Pseudomonadota</taxon>
        <taxon>Gammaproteobacteria</taxon>
        <taxon>Alteromonadales</taxon>
        <taxon>Pseudoalteromonadaceae</taxon>
        <taxon>Pseudoalteromonas</taxon>
    </lineage>
</organism>
<proteinExistence type="predicted"/>
<dbReference type="InterPro" id="IPR051547">
    <property type="entry name" value="TDP2-like"/>
</dbReference>
<dbReference type="InterPro" id="IPR036691">
    <property type="entry name" value="Endo/exonu/phosph_ase_sf"/>
</dbReference>
<keyword evidence="8" id="KW-0234">DNA repair</keyword>
<gene>
    <name evidence="10" type="ORF">B0W48_01050</name>
</gene>
<evidence type="ECO:0000313" key="11">
    <source>
        <dbReference type="Proteomes" id="UP000188243"/>
    </source>
</evidence>
<evidence type="ECO:0000256" key="3">
    <source>
        <dbReference type="ARBA" id="ARBA00022722"/>
    </source>
</evidence>
<sequence length="302" mass="34605">MIKQYKSFSILIVLLIPFYGLANQIACEIQKKEFTLINWNAWEMGQKNNYPFLQVREQLLSYKPDIVALQEVKRCGSGFYNLLRPNIDFDIQKMWCAENKAYPGRGEGSAGSYGIGLASKFKTLSDKIIREIHGRTVLGAKYLINDKPVWIWSAHTAFVTSPTDTTRLSDFETIAELINHHVSDSTPVILAGDFNADRDNPWGNNDPERGEMQVFFDQGFIDLWREKYPNIDNKPGYTYYDKSRIDYILARDLPLDWHVKELKVLDNIWCDIGMDNQGKAIGCATNAQVDHSPILIRIATEK</sequence>
<dbReference type="AlphaFoldDB" id="A0A1Q2GTQ5"/>
<name>A0A1Q2GTQ5_9GAMM</name>
<evidence type="ECO:0000256" key="7">
    <source>
        <dbReference type="ARBA" id="ARBA00022842"/>
    </source>
</evidence>
<comment type="cofactor">
    <cofactor evidence="2">
        <name>Mg(2+)</name>
        <dbReference type="ChEBI" id="CHEBI:18420"/>
    </cofactor>
</comment>
<keyword evidence="5" id="KW-0227">DNA damage</keyword>
<dbReference type="EMBL" id="CP019628">
    <property type="protein sequence ID" value="AQP98499.1"/>
    <property type="molecule type" value="Genomic_DNA"/>
</dbReference>
<dbReference type="GO" id="GO:0006302">
    <property type="term" value="P:double-strand break repair"/>
    <property type="evidence" value="ECO:0007669"/>
    <property type="project" value="TreeGrafter"/>
</dbReference>
<dbReference type="GO" id="GO:0004518">
    <property type="term" value="F:nuclease activity"/>
    <property type="evidence" value="ECO:0007669"/>
    <property type="project" value="UniProtKB-KW"/>
</dbReference>
<dbReference type="PANTHER" id="PTHR15822">
    <property type="entry name" value="TRAF AND TNF RECEPTOR-ASSOCIATED PROTEIN"/>
    <property type="match status" value="1"/>
</dbReference>
<feature type="domain" description="Endonuclease/exonuclease/phosphatase" evidence="9">
    <location>
        <begin position="38"/>
        <end position="252"/>
    </location>
</feature>
<keyword evidence="6" id="KW-0378">Hydrolase</keyword>
<reference evidence="10 11" key="1">
    <citation type="submission" date="2017-02" db="EMBL/GenBank/DDBJ databases">
        <title>Complete genome sequence of the cold-active Pseudoalteromonas aliena strain EH1 isolated from Arctic seawater.</title>
        <authorList>
            <person name="Kim E."/>
            <person name="Heo E."/>
            <person name="Kim H."/>
            <person name="Kim D."/>
        </authorList>
    </citation>
    <scope>NUCLEOTIDE SEQUENCE [LARGE SCALE GENOMIC DNA]</scope>
    <source>
        <strain evidence="10 11">EH1</strain>
    </source>
</reference>
<dbReference type="GO" id="GO:0005737">
    <property type="term" value="C:cytoplasm"/>
    <property type="evidence" value="ECO:0007669"/>
    <property type="project" value="TreeGrafter"/>
</dbReference>
<keyword evidence="7" id="KW-0460">Magnesium</keyword>
<dbReference type="PANTHER" id="PTHR15822:SF4">
    <property type="entry name" value="TYROSYL-DNA PHOSPHODIESTERASE 2"/>
    <property type="match status" value="1"/>
</dbReference>